<accession>A0ABT6PAG1</accession>
<feature type="region of interest" description="Disordered" evidence="1">
    <location>
        <begin position="1"/>
        <end position="39"/>
    </location>
</feature>
<gene>
    <name evidence="2" type="ORF">QHF89_49395</name>
</gene>
<evidence type="ECO:0000313" key="3">
    <source>
        <dbReference type="Proteomes" id="UP001160301"/>
    </source>
</evidence>
<name>A0ABT6PAG1_9BACT</name>
<reference evidence="2 3" key="1">
    <citation type="submission" date="2023-04" db="EMBL/GenBank/DDBJ databases">
        <title>The genome sequence of Polyangium sorediatum DSM14670.</title>
        <authorList>
            <person name="Zhang X."/>
        </authorList>
    </citation>
    <scope>NUCLEOTIDE SEQUENCE [LARGE SCALE GENOMIC DNA]</scope>
    <source>
        <strain evidence="2 3">DSM 14670</strain>
    </source>
</reference>
<keyword evidence="2" id="KW-0378">Hydrolase</keyword>
<dbReference type="Pfam" id="PF13245">
    <property type="entry name" value="AAA_19"/>
    <property type="match status" value="1"/>
</dbReference>
<dbReference type="GO" id="GO:0004386">
    <property type="term" value="F:helicase activity"/>
    <property type="evidence" value="ECO:0007669"/>
    <property type="project" value="UniProtKB-KW"/>
</dbReference>
<protein>
    <submittedName>
        <fullName evidence="2">DEAD/DEAH box helicase family protein</fullName>
    </submittedName>
</protein>
<dbReference type="InterPro" id="IPR027417">
    <property type="entry name" value="P-loop_NTPase"/>
</dbReference>
<evidence type="ECO:0000313" key="2">
    <source>
        <dbReference type="EMBL" id="MDI1437622.1"/>
    </source>
</evidence>
<evidence type="ECO:0000256" key="1">
    <source>
        <dbReference type="SAM" id="MobiDB-lite"/>
    </source>
</evidence>
<keyword evidence="2" id="KW-0547">Nucleotide-binding</keyword>
<dbReference type="EMBL" id="JARZHI010000145">
    <property type="protein sequence ID" value="MDI1437622.1"/>
    <property type="molecule type" value="Genomic_DNA"/>
</dbReference>
<keyword evidence="2" id="KW-0347">Helicase</keyword>
<comment type="caution">
    <text evidence="2">The sequence shown here is derived from an EMBL/GenBank/DDBJ whole genome shotgun (WGS) entry which is preliminary data.</text>
</comment>
<keyword evidence="2" id="KW-0067">ATP-binding</keyword>
<keyword evidence="3" id="KW-1185">Reference proteome</keyword>
<organism evidence="2 3">
    <name type="scientific">Polyangium sorediatum</name>
    <dbReference type="NCBI Taxonomy" id="889274"/>
    <lineage>
        <taxon>Bacteria</taxon>
        <taxon>Pseudomonadati</taxon>
        <taxon>Myxococcota</taxon>
        <taxon>Polyangia</taxon>
        <taxon>Polyangiales</taxon>
        <taxon>Polyangiaceae</taxon>
        <taxon>Polyangium</taxon>
    </lineage>
</organism>
<proteinExistence type="predicted"/>
<dbReference type="SUPFAM" id="SSF52540">
    <property type="entry name" value="P-loop containing nucleoside triphosphate hydrolases"/>
    <property type="match status" value="1"/>
</dbReference>
<sequence length="540" mass="60769">MPAFFQAGSDRLGSVAHREKKPADRARTKPQPTRVRAEKEKFAPSITEWMVKLKRNVEHLTNDQVKALHQIRFRSRALITGCAGSGKTLLAAEKAIRLDAAGMRTLLLCHNPNLAQHLASLVANSSVDVYDITTFVNKLAEVATPERLDWTAFDEPLDQDVNHAFDAVNKTTASYEAIIVDEGQDFRESWWALIDAFLEYSRTKTLYVFYDDNQALLPHRAPYPMGSEPISMSKNCRNGGNIFEIVRRFHRDAPLTSSVLTADGIAKVTPFDERDLDTRLTEALLDAHKYAKQDRIRVLTNESSAEASKINGFEFVKHSERRWQIVVTNELRKLCTKALRRVDHLRSGNSHSEIANRYGIPLDQAPAEYLVVPQLSHEATPTSEDVRAVRQLATRMRPFFEGTAKAEAQFFTRNEGIYLGARTHTGKETTVNDATKARFYSSATWASSLRAERPTKVLANHASWVADQVIPLYSVDAFKGLECDALVFFVNSINRNLPREMYVGSSRAVCYLHVVISRSVLSRLKSLADLDPRFLSDSEG</sequence>
<dbReference type="Gene3D" id="3.40.50.300">
    <property type="entry name" value="P-loop containing nucleotide triphosphate hydrolases"/>
    <property type="match status" value="1"/>
</dbReference>
<dbReference type="Proteomes" id="UP001160301">
    <property type="component" value="Unassembled WGS sequence"/>
</dbReference>